<dbReference type="InterPro" id="IPR012347">
    <property type="entry name" value="Ferritin-like"/>
</dbReference>
<evidence type="ECO:0008006" key="4">
    <source>
        <dbReference type="Google" id="ProtNLM"/>
    </source>
</evidence>
<dbReference type="PANTHER" id="PTHR30458:SF0">
    <property type="entry name" value="1,2-PHENYLACETYL-COA EPOXIDASE, SUBUNIT C"/>
    <property type="match status" value="1"/>
</dbReference>
<proteinExistence type="predicted"/>
<evidence type="ECO:0000313" key="3">
    <source>
        <dbReference type="Proteomes" id="UP000273828"/>
    </source>
</evidence>
<dbReference type="InterPro" id="IPR007814">
    <property type="entry name" value="PaaA_PaaC"/>
</dbReference>
<dbReference type="Proteomes" id="UP000273828">
    <property type="component" value="Unassembled WGS sequence"/>
</dbReference>
<evidence type="ECO:0000313" key="2">
    <source>
        <dbReference type="EMBL" id="RQG87960.1"/>
    </source>
</evidence>
<gene>
    <name evidence="2" type="ORF">EA462_13945</name>
</gene>
<comment type="caution">
    <text evidence="2">The sequence shown here is derived from an EMBL/GenBank/DDBJ whole genome shotgun (WGS) entry which is preliminary data.</text>
</comment>
<organism evidence="2 3">
    <name type="scientific">Natrarchaeobius halalkaliphilus</name>
    <dbReference type="NCBI Taxonomy" id="1679091"/>
    <lineage>
        <taxon>Archaea</taxon>
        <taxon>Methanobacteriati</taxon>
        <taxon>Methanobacteriota</taxon>
        <taxon>Stenosarchaea group</taxon>
        <taxon>Halobacteria</taxon>
        <taxon>Halobacteriales</taxon>
        <taxon>Natrialbaceae</taxon>
        <taxon>Natrarchaeobius</taxon>
    </lineage>
</organism>
<dbReference type="OrthoDB" id="304275at2157"/>
<evidence type="ECO:0000256" key="1">
    <source>
        <dbReference type="SAM" id="MobiDB-lite"/>
    </source>
</evidence>
<dbReference type="RefSeq" id="WP_124179159.1">
    <property type="nucleotide sequence ID" value="NZ_REFY01000005.1"/>
</dbReference>
<dbReference type="PANTHER" id="PTHR30458">
    <property type="entry name" value="PHENYLACETIC ACID DEGRADATION PROTEIN PAA"/>
    <property type="match status" value="1"/>
</dbReference>
<dbReference type="InterPro" id="IPR052703">
    <property type="entry name" value="Aromatic_CoA_ox/epox"/>
</dbReference>
<feature type="region of interest" description="Disordered" evidence="1">
    <location>
        <begin position="234"/>
        <end position="256"/>
    </location>
</feature>
<keyword evidence="3" id="KW-1185">Reference proteome</keyword>
<dbReference type="SUPFAM" id="SSF47240">
    <property type="entry name" value="Ferritin-like"/>
    <property type="match status" value="1"/>
</dbReference>
<dbReference type="EMBL" id="REFY01000005">
    <property type="protein sequence ID" value="RQG87960.1"/>
    <property type="molecule type" value="Genomic_DNA"/>
</dbReference>
<sequence length="265" mass="29543">MSTDSAVSTEARDAAYDLAVVLADTEFISAHRYSEWGMLGAPSIEEDIALSSVIQDELGHGRAAYKAAADLGETSVDDLLYERSVDEWRSPTVLDSQLDNWAEIVASLAVLDYATVLVYENLQNSSVDELSGIAEKVLQEESQHIQHGHVWLGVFADESEGEYPKEELQAALDSFVPQVAQWLGRNDGNDVLLEAGVFERSNEQMREEFLSDISSLLESHGYDVPDVDLEWDEWDDQSRRPSPPESTFEETVDEVTGRQHRYLAG</sequence>
<accession>A0A3N6LLG9</accession>
<name>A0A3N6LLG9_9EURY</name>
<dbReference type="AlphaFoldDB" id="A0A3N6LLG9"/>
<dbReference type="Gene3D" id="1.20.1260.10">
    <property type="match status" value="1"/>
</dbReference>
<reference evidence="2 3" key="1">
    <citation type="submission" date="2018-10" db="EMBL/GenBank/DDBJ databases">
        <title>Natrarchaeobius chitinivorans gen. nov., sp. nov., and Natrarchaeobius haloalkaliphilus sp. nov., alkaliphilic, chitin-utilizing haloarchaea from hypersaline alkaline lakes.</title>
        <authorList>
            <person name="Sorokin D.Y."/>
            <person name="Elcheninov A.G."/>
            <person name="Kostrikina N.A."/>
            <person name="Bale N.J."/>
            <person name="Sinninghe Damste J.S."/>
            <person name="Khijniak T.V."/>
            <person name="Kublanov I.V."/>
            <person name="Toshchakov S.V."/>
        </authorList>
    </citation>
    <scope>NUCLEOTIDE SEQUENCE [LARGE SCALE GENOMIC DNA]</scope>
    <source>
        <strain evidence="2 3">AArcht-Sl</strain>
    </source>
</reference>
<dbReference type="InterPro" id="IPR009078">
    <property type="entry name" value="Ferritin-like_SF"/>
</dbReference>
<dbReference type="GO" id="GO:0005829">
    <property type="term" value="C:cytosol"/>
    <property type="evidence" value="ECO:0007669"/>
    <property type="project" value="TreeGrafter"/>
</dbReference>
<dbReference type="GO" id="GO:0010124">
    <property type="term" value="P:phenylacetate catabolic process"/>
    <property type="evidence" value="ECO:0007669"/>
    <property type="project" value="InterPro"/>
</dbReference>
<protein>
    <recommendedName>
        <fullName evidence="4">Phenylacetate-CoA oxygenase subunit PaaI</fullName>
    </recommendedName>
</protein>
<dbReference type="Pfam" id="PF05138">
    <property type="entry name" value="PaaA_PaaC"/>
    <property type="match status" value="1"/>
</dbReference>